<dbReference type="STRING" id="76114.ebA1578"/>
<name>Q5P6S4_AROAE</name>
<sequence length="680" mass="74660">MPALAGIAAPQVLHIPDGSNMVDVLLALAQQNEKGDLIYIDAGCTVVDDWDALLARAVCEDTGIGVASPLTAASPVFSPFSADKPAWMDVGHVNRWLTHLSRGRAFEVPAIASFCAYWRAEAVAALDAGCGLAAAEETLLERGWRFVACDWLYIEGPAAIEAVVPRAREGLQSFLTYHPLLRIRHGFSEAGVWGEASVPPSAPMLKPVQLHVAHSWGGGLGRWVEDYCEADSARWNLVLRSIGTWGAFGQRIALYRSHRMDQPLRDWLLDMPIGSIAISHVQYRRILDEIVRDFHVDAVIVSSLIGHALDILDLPLPTLIVGHDYTPFCAALSIRFDGLCTRCDGDRLRDCFAHNPLNRFFRDAGPAYWEALREHYHRRLHQPHIRLVAPSASVARNLHRLAPAIADVPVEVIAHGMAFPPRPAWEPAPTGRLRLVVLGSMAPQKGADVLAAALPAVSVFADVFLVGCGDEGERFAALGDDRLVRRYQREELPAIIAGIAPHAGLLLSVVPETFSYTLSELWAMGVPPVATRLGGFADRIDEGRNGFLCDPEADALVDLLRTLDVDRARLAPVRAALLSTPVRSREDMVADYHRMLPLDERRPMPGVAAGLPGRPVAQCPEAEEREHIGALYVDRQVPLRTVLQDFIVYLRRKTEATPRMGARRKRALLGVFRAVSRVLG</sequence>
<dbReference type="Proteomes" id="UP000006552">
    <property type="component" value="Chromosome"/>
</dbReference>
<evidence type="ECO:0000313" key="1">
    <source>
        <dbReference type="EMBL" id="CAI06987.1"/>
    </source>
</evidence>
<dbReference type="AlphaFoldDB" id="Q5P6S4"/>
<dbReference type="HOGENOM" id="CLU_378464_0_0_4"/>
<dbReference type="SUPFAM" id="SSF53756">
    <property type="entry name" value="UDP-Glycosyltransferase/glycogen phosphorylase"/>
    <property type="match status" value="1"/>
</dbReference>
<accession>Q5P6S4</accession>
<organism evidence="1 2">
    <name type="scientific">Aromatoleum aromaticum (strain DSM 19018 / LMG 30748 / EbN1)</name>
    <name type="common">Azoarcus sp. (strain EbN1)</name>
    <dbReference type="NCBI Taxonomy" id="76114"/>
    <lineage>
        <taxon>Bacteria</taxon>
        <taxon>Pseudomonadati</taxon>
        <taxon>Pseudomonadota</taxon>
        <taxon>Betaproteobacteria</taxon>
        <taxon>Rhodocyclales</taxon>
        <taxon>Rhodocyclaceae</taxon>
        <taxon>Aromatoleum</taxon>
    </lineage>
</organism>
<dbReference type="eggNOG" id="COG0438">
    <property type="taxonomic scope" value="Bacteria"/>
</dbReference>
<dbReference type="Pfam" id="PF13692">
    <property type="entry name" value="Glyco_trans_1_4"/>
    <property type="match status" value="1"/>
</dbReference>
<keyword evidence="2" id="KW-1185">Reference proteome</keyword>
<dbReference type="EMBL" id="CR555306">
    <property type="protein sequence ID" value="CAI06987.1"/>
    <property type="molecule type" value="Genomic_DNA"/>
</dbReference>
<reference evidence="1 2" key="1">
    <citation type="journal article" date="2005" name="Arch. Microbiol.">
        <title>The genome sequence of an anaerobic aromatic-degrading denitrifying bacterium, strain EbN1.</title>
        <authorList>
            <person name="Rabus R."/>
            <person name="Kube M."/>
            <person name="Heider J."/>
            <person name="Beck A."/>
            <person name="Heitmann K."/>
            <person name="Widdel F."/>
            <person name="Reinhardt R."/>
        </authorList>
    </citation>
    <scope>NUCLEOTIDE SEQUENCE [LARGE SCALE GENOMIC DNA]</scope>
    <source>
        <strain evidence="1 2">EbN1</strain>
    </source>
</reference>
<proteinExistence type="predicted"/>
<gene>
    <name evidence="1" type="ORF">ebA1578</name>
</gene>
<protein>
    <submittedName>
        <fullName evidence="1">Weakly similar to some putative glycosyltransferases</fullName>
    </submittedName>
</protein>
<dbReference type="KEGG" id="eba:ebA1578"/>
<dbReference type="PANTHER" id="PTHR12526">
    <property type="entry name" value="GLYCOSYLTRANSFERASE"/>
    <property type="match status" value="1"/>
</dbReference>
<evidence type="ECO:0000313" key="2">
    <source>
        <dbReference type="Proteomes" id="UP000006552"/>
    </source>
</evidence>
<dbReference type="Gene3D" id="3.40.50.2000">
    <property type="entry name" value="Glycogen Phosphorylase B"/>
    <property type="match status" value="2"/>
</dbReference>